<dbReference type="Pfam" id="PF07040">
    <property type="entry name" value="DUF1326"/>
    <property type="match status" value="1"/>
</dbReference>
<evidence type="ECO:0000313" key="1">
    <source>
        <dbReference type="EMBL" id="MDK3072558.1"/>
    </source>
</evidence>
<evidence type="ECO:0000313" key="2">
    <source>
        <dbReference type="Proteomes" id="UP001227126"/>
    </source>
</evidence>
<proteinExistence type="predicted"/>
<dbReference type="EMBL" id="JASNJE010000005">
    <property type="protein sequence ID" value="MDK3072558.1"/>
    <property type="molecule type" value="Genomic_DNA"/>
</dbReference>
<sequence>MAWHVNGTYMEACNCDTVCPCVFFSPPTEGDCTVVLGWHIDKGEFGDTTLDGLNVAMLAHSPGNMKDGNWKVALYLDDTADEAQSQALAGIFSGQAGGHLANLGPLIGEVLGARPATIRFDSKSADMKLAVEGLGQAEIAAIEGQGGGIVQLTGHPLAISPGEAATVARSKSTKISDYGLECNVSGKAGLFAPYAYSG</sequence>
<protein>
    <submittedName>
        <fullName evidence="1">DUF1326 domain-containing protein</fullName>
    </submittedName>
</protein>
<dbReference type="Proteomes" id="UP001227126">
    <property type="component" value="Unassembled WGS sequence"/>
</dbReference>
<dbReference type="RefSeq" id="WP_284484502.1">
    <property type="nucleotide sequence ID" value="NZ_JASNJE010000005.1"/>
</dbReference>
<reference evidence="1 2" key="1">
    <citation type="submission" date="2023-05" db="EMBL/GenBank/DDBJ databases">
        <title>Sedimentitalea sp. nov. JM2-8.</title>
        <authorList>
            <person name="Huang J."/>
        </authorList>
    </citation>
    <scope>NUCLEOTIDE SEQUENCE [LARGE SCALE GENOMIC DNA]</scope>
    <source>
        <strain evidence="1 2">JM2-8</strain>
    </source>
</reference>
<dbReference type="InterPro" id="IPR009758">
    <property type="entry name" value="DUF1326"/>
</dbReference>
<accession>A0ABT7FC04</accession>
<organism evidence="1 2">
    <name type="scientific">Sedimentitalea xiamensis</name>
    <dbReference type="NCBI Taxonomy" id="3050037"/>
    <lineage>
        <taxon>Bacteria</taxon>
        <taxon>Pseudomonadati</taxon>
        <taxon>Pseudomonadota</taxon>
        <taxon>Alphaproteobacteria</taxon>
        <taxon>Rhodobacterales</taxon>
        <taxon>Paracoccaceae</taxon>
        <taxon>Sedimentitalea</taxon>
    </lineage>
</organism>
<keyword evidence="2" id="KW-1185">Reference proteome</keyword>
<comment type="caution">
    <text evidence="1">The sequence shown here is derived from an EMBL/GenBank/DDBJ whole genome shotgun (WGS) entry which is preliminary data.</text>
</comment>
<gene>
    <name evidence="1" type="ORF">QO034_05490</name>
</gene>
<name>A0ABT7FC04_9RHOB</name>